<keyword evidence="7" id="KW-0503">Monooxygenase</keyword>
<evidence type="ECO:0000256" key="1">
    <source>
        <dbReference type="ARBA" id="ARBA00001974"/>
    </source>
</evidence>
<evidence type="ECO:0000313" key="9">
    <source>
        <dbReference type="Proteomes" id="UP000291101"/>
    </source>
</evidence>
<dbReference type="InterPro" id="IPR051820">
    <property type="entry name" value="FAD-binding_MO"/>
</dbReference>
<evidence type="ECO:0000256" key="3">
    <source>
        <dbReference type="ARBA" id="ARBA00022630"/>
    </source>
</evidence>
<dbReference type="InterPro" id="IPR020946">
    <property type="entry name" value="Flavin_mOase-like"/>
</dbReference>
<accession>A0A4Q2SYV1</accession>
<dbReference type="PANTHER" id="PTHR43872:SF1">
    <property type="entry name" value="MONOOXYGENASE, PUTATIVE (AFU_ORTHOLOGUE AFUA_8G02570)-RELATED"/>
    <property type="match status" value="1"/>
</dbReference>
<evidence type="ECO:0000313" key="8">
    <source>
        <dbReference type="EMBL" id="RYC11476.1"/>
    </source>
</evidence>
<dbReference type="AlphaFoldDB" id="A0A4Q2SYV1"/>
<comment type="caution">
    <text evidence="8">The sequence shown here is derived from an EMBL/GenBank/DDBJ whole genome shotgun (WGS) entry which is preliminary data.</text>
</comment>
<dbReference type="PANTHER" id="PTHR43872">
    <property type="entry name" value="MONOOXYGENASE, PUTATIVE (AFU_ORTHOLOGUE AFUA_8G02570)-RELATED"/>
    <property type="match status" value="1"/>
</dbReference>
<keyword evidence="5" id="KW-0521">NADP</keyword>
<keyword evidence="4" id="KW-0274">FAD</keyword>
<gene>
    <name evidence="8" type="ORF">EUA94_08890</name>
</gene>
<name>A0A4Q2SYV1_9ACTN</name>
<dbReference type="EMBL" id="SDWV01000007">
    <property type="protein sequence ID" value="RYC11476.1"/>
    <property type="molecule type" value="Genomic_DNA"/>
</dbReference>
<comment type="similarity">
    <text evidence="2">Belongs to the FAD-binding monooxygenase family.</text>
</comment>
<evidence type="ECO:0000256" key="7">
    <source>
        <dbReference type="ARBA" id="ARBA00023033"/>
    </source>
</evidence>
<comment type="cofactor">
    <cofactor evidence="1">
        <name>FAD</name>
        <dbReference type="ChEBI" id="CHEBI:57692"/>
    </cofactor>
</comment>
<dbReference type="Proteomes" id="UP000291101">
    <property type="component" value="Unassembled WGS sequence"/>
</dbReference>
<organism evidence="8 9">
    <name type="scientific">Nocardioides zhouii</name>
    <dbReference type="NCBI Taxonomy" id="1168729"/>
    <lineage>
        <taxon>Bacteria</taxon>
        <taxon>Bacillati</taxon>
        <taxon>Actinomycetota</taxon>
        <taxon>Actinomycetes</taxon>
        <taxon>Propionibacteriales</taxon>
        <taxon>Nocardioidaceae</taxon>
        <taxon>Nocardioides</taxon>
    </lineage>
</organism>
<dbReference type="GO" id="GO:0050661">
    <property type="term" value="F:NADP binding"/>
    <property type="evidence" value="ECO:0007669"/>
    <property type="project" value="InterPro"/>
</dbReference>
<dbReference type="InterPro" id="IPR036188">
    <property type="entry name" value="FAD/NAD-bd_sf"/>
</dbReference>
<dbReference type="Gene3D" id="3.50.50.60">
    <property type="entry name" value="FAD/NAD(P)-binding domain"/>
    <property type="match status" value="2"/>
</dbReference>
<proteinExistence type="inferred from homology"/>
<evidence type="ECO:0000256" key="4">
    <source>
        <dbReference type="ARBA" id="ARBA00022827"/>
    </source>
</evidence>
<evidence type="ECO:0000256" key="5">
    <source>
        <dbReference type="ARBA" id="ARBA00022857"/>
    </source>
</evidence>
<dbReference type="RefSeq" id="WP_129426516.1">
    <property type="nucleotide sequence ID" value="NZ_SDWV01000007.1"/>
</dbReference>
<dbReference type="Pfam" id="PF13450">
    <property type="entry name" value="NAD_binding_8"/>
    <property type="match status" value="1"/>
</dbReference>
<keyword evidence="9" id="KW-1185">Reference proteome</keyword>
<protein>
    <submittedName>
        <fullName evidence="8">NAD(P)/FAD-dependent oxidoreductase</fullName>
    </submittedName>
</protein>
<keyword evidence="6" id="KW-0560">Oxidoreductase</keyword>
<dbReference type="FunFam" id="3.50.50.60:FF:000228">
    <property type="entry name" value="FAD-containing monooxygenase EthA"/>
    <property type="match status" value="1"/>
</dbReference>
<evidence type="ECO:0000256" key="6">
    <source>
        <dbReference type="ARBA" id="ARBA00023002"/>
    </source>
</evidence>
<dbReference type="OrthoDB" id="5168853at2"/>
<keyword evidence="3" id="KW-0285">Flavoprotein</keyword>
<dbReference type="SUPFAM" id="SSF51905">
    <property type="entry name" value="FAD/NAD(P)-binding domain"/>
    <property type="match status" value="1"/>
</dbReference>
<sequence>MTKAEHVDVLIIGAGLSGIGAAAHLVKDLPGTTYAVLERREASGGTWDLFRYPGVRSDSDMHTLGYRFRPWRGHVALADGQSILDYVRDTAREYGVDEHVRYGHHVVSAAWDSLTARWTVTSEVAGETRTTTTDFLWACSGYYDYDEGYTPHFEGQDRFRGQVVHPQHWPADLDYAGKRVVVVGSGATAVTLVPAMAAAGAAHVTMLQRSPTYVISVPGKDAVKKRLTQLVGERKSYAVTRWKNIALQSALYRVSRRRPDLVRKVVRTTNVAQLPPGYAVDTHFKPAYDPWDQRMCLVPDGDLFTAIRNGSASVVTDRIATFTETGLDLASGDRLEADVVVTATGLNLQVFGGTELTVDGETVKPHETMAYRAMMLSGVPNFAFTIGYTNASWTLKADLVAEYVVRLLTRMRSTGSRAVVPVRDESVAEVPLMDFDSGYVQRLVHTLPRQGTEAPWSLRQNYLYDALAIRTASLDDGVLHWR</sequence>
<dbReference type="GO" id="GO:0050660">
    <property type="term" value="F:flavin adenine dinucleotide binding"/>
    <property type="evidence" value="ECO:0007669"/>
    <property type="project" value="InterPro"/>
</dbReference>
<dbReference type="Pfam" id="PF00743">
    <property type="entry name" value="FMO-like"/>
    <property type="match status" value="1"/>
</dbReference>
<evidence type="ECO:0000256" key="2">
    <source>
        <dbReference type="ARBA" id="ARBA00010139"/>
    </source>
</evidence>
<dbReference type="GO" id="GO:0004499">
    <property type="term" value="F:N,N-dimethylaniline monooxygenase activity"/>
    <property type="evidence" value="ECO:0007669"/>
    <property type="project" value="InterPro"/>
</dbReference>
<reference evidence="8 9" key="1">
    <citation type="submission" date="2019-01" db="EMBL/GenBank/DDBJ databases">
        <title>Novel species of Nocardioides.</title>
        <authorList>
            <person name="Liu Q."/>
            <person name="X Y.-H."/>
        </authorList>
    </citation>
    <scope>NUCLEOTIDE SEQUENCE [LARGE SCALE GENOMIC DNA]</scope>
    <source>
        <strain evidence="8 9">HLT2-9</strain>
    </source>
</reference>